<proteinExistence type="predicted"/>
<dbReference type="SUPFAM" id="SSF52467">
    <property type="entry name" value="DHS-like NAD/FAD-binding domain"/>
    <property type="match status" value="1"/>
</dbReference>
<dbReference type="InterPro" id="IPR029035">
    <property type="entry name" value="DHS-like_NAD/FAD-binding_dom"/>
</dbReference>
<name>A0A1Y3BNL9_EURMA</name>
<accession>A0A1Y3BNL9</accession>
<dbReference type="Gene3D" id="3.40.50.1220">
    <property type="entry name" value="TPP-binding domain"/>
    <property type="match status" value="1"/>
</dbReference>
<dbReference type="GO" id="GO:0070403">
    <property type="term" value="F:NAD+ binding"/>
    <property type="evidence" value="ECO:0007669"/>
    <property type="project" value="TreeGrafter"/>
</dbReference>
<feature type="non-terminal residue" evidence="1">
    <location>
        <position position="122"/>
    </location>
</feature>
<dbReference type="GO" id="GO:0005634">
    <property type="term" value="C:nucleus"/>
    <property type="evidence" value="ECO:0007669"/>
    <property type="project" value="TreeGrafter"/>
</dbReference>
<dbReference type="Proteomes" id="UP000194236">
    <property type="component" value="Unassembled WGS sequence"/>
</dbReference>
<dbReference type="OrthoDB" id="2919105at2759"/>
<protein>
    <submittedName>
        <fullName evidence="1">Uncharacterized protein</fullName>
    </submittedName>
</protein>
<dbReference type="PANTHER" id="PTHR11085:SF10">
    <property type="entry name" value="NAD-DEPENDENT PROTEIN DEACYLASE SIRTUIN-5, MITOCHONDRIAL-RELATED"/>
    <property type="match status" value="1"/>
</dbReference>
<evidence type="ECO:0000313" key="2">
    <source>
        <dbReference type="Proteomes" id="UP000194236"/>
    </source>
</evidence>
<organism evidence="1 2">
    <name type="scientific">Euroglyphus maynei</name>
    <name type="common">Mayne's house dust mite</name>
    <dbReference type="NCBI Taxonomy" id="6958"/>
    <lineage>
        <taxon>Eukaryota</taxon>
        <taxon>Metazoa</taxon>
        <taxon>Ecdysozoa</taxon>
        <taxon>Arthropoda</taxon>
        <taxon>Chelicerata</taxon>
        <taxon>Arachnida</taxon>
        <taxon>Acari</taxon>
        <taxon>Acariformes</taxon>
        <taxon>Sarcoptiformes</taxon>
        <taxon>Astigmata</taxon>
        <taxon>Psoroptidia</taxon>
        <taxon>Analgoidea</taxon>
        <taxon>Pyroglyphidae</taxon>
        <taxon>Pyroglyphinae</taxon>
        <taxon>Euroglyphus</taxon>
    </lineage>
</organism>
<gene>
    <name evidence="1" type="ORF">BLA29_011148</name>
</gene>
<evidence type="ECO:0000313" key="1">
    <source>
        <dbReference type="EMBL" id="OTF81393.1"/>
    </source>
</evidence>
<dbReference type="InterPro" id="IPR050134">
    <property type="entry name" value="NAD-dep_sirtuin_deacylases"/>
</dbReference>
<dbReference type="AlphaFoldDB" id="A0A1Y3BNL9"/>
<dbReference type="GO" id="GO:0017136">
    <property type="term" value="F:histone deacetylase activity, NAD-dependent"/>
    <property type="evidence" value="ECO:0007669"/>
    <property type="project" value="TreeGrafter"/>
</dbReference>
<comment type="caution">
    <text evidence="1">The sequence shown here is derived from an EMBL/GenBank/DDBJ whole genome shotgun (WGS) entry which is preliminary data.</text>
</comment>
<keyword evidence="2" id="KW-1185">Reference proteome</keyword>
<sequence>MTETYSRACKIKTLHKSFVDQEFKHVKKRIQEILIKSSTDITKDDKDILKRYKNLVKLVQSQRKNQSLRKEREKEFEDDVNTLRYKCSQLVELIRSSKHIVLYTGAGISTSASIPDYRGPNG</sequence>
<reference evidence="1 2" key="1">
    <citation type="submission" date="2017-03" db="EMBL/GenBank/DDBJ databases">
        <title>Genome Survey of Euroglyphus maynei.</title>
        <authorList>
            <person name="Arlian L.G."/>
            <person name="Morgan M.S."/>
            <person name="Rider S.D."/>
        </authorList>
    </citation>
    <scope>NUCLEOTIDE SEQUENCE [LARGE SCALE GENOMIC DNA]</scope>
    <source>
        <strain evidence="1">Arlian Lab</strain>
        <tissue evidence="1">Whole body</tissue>
    </source>
</reference>
<dbReference type="EMBL" id="MUJZ01013920">
    <property type="protein sequence ID" value="OTF81393.1"/>
    <property type="molecule type" value="Genomic_DNA"/>
</dbReference>
<dbReference type="PANTHER" id="PTHR11085">
    <property type="entry name" value="NAD-DEPENDENT PROTEIN DEACYLASE SIRTUIN-5, MITOCHONDRIAL-RELATED"/>
    <property type="match status" value="1"/>
</dbReference>